<dbReference type="OrthoDB" id="8969087at2"/>
<comment type="caution">
    <text evidence="2">The sequence shown here is derived from an EMBL/GenBank/DDBJ whole genome shotgun (WGS) entry which is preliminary data.</text>
</comment>
<accession>A0A371JWB7</accession>
<protein>
    <recommendedName>
        <fullName evidence="1">DUF6630 domain-containing protein</fullName>
    </recommendedName>
</protein>
<evidence type="ECO:0000313" key="2">
    <source>
        <dbReference type="EMBL" id="RDZ25941.1"/>
    </source>
</evidence>
<dbReference type="Pfam" id="PF20335">
    <property type="entry name" value="DUF6630"/>
    <property type="match status" value="1"/>
</dbReference>
<organism evidence="2 3">
    <name type="scientific">Lysobacter silvisoli</name>
    <dbReference type="NCBI Taxonomy" id="2293254"/>
    <lineage>
        <taxon>Bacteria</taxon>
        <taxon>Pseudomonadati</taxon>
        <taxon>Pseudomonadota</taxon>
        <taxon>Gammaproteobacteria</taxon>
        <taxon>Lysobacterales</taxon>
        <taxon>Lysobacteraceae</taxon>
        <taxon>Lysobacter</taxon>
    </lineage>
</organism>
<dbReference type="RefSeq" id="WP_115861756.1">
    <property type="nucleotide sequence ID" value="NZ_QTSU01000005.1"/>
</dbReference>
<sequence length="182" mass="20274">MNAPDDDYDDDGLNGYDHDLDDEAAPEALVWQLLLMINPGDEESALQQFADYREALAEAGGETDEPVWLLRDAIDWKAGFYVDAEDAASFIDSLNELAARWNLRIDWGSDDPGDEDFLAGTDIPELMALAHDRLREHGYTLWTWNTGTDAHAGWIALRRDDEAMQALSTLLGIEARPGSDAF</sequence>
<evidence type="ECO:0000259" key="1">
    <source>
        <dbReference type="Pfam" id="PF20335"/>
    </source>
</evidence>
<gene>
    <name evidence="2" type="ORF">DX914_18935</name>
</gene>
<dbReference type="InterPro" id="IPR046582">
    <property type="entry name" value="DUF6630"/>
</dbReference>
<feature type="domain" description="DUF6630" evidence="1">
    <location>
        <begin position="30"/>
        <end position="177"/>
    </location>
</feature>
<name>A0A371JWB7_9GAMM</name>
<proteinExistence type="predicted"/>
<dbReference type="EMBL" id="QTSU01000005">
    <property type="protein sequence ID" value="RDZ25941.1"/>
    <property type="molecule type" value="Genomic_DNA"/>
</dbReference>
<keyword evidence="3" id="KW-1185">Reference proteome</keyword>
<dbReference type="Proteomes" id="UP000264492">
    <property type="component" value="Unassembled WGS sequence"/>
</dbReference>
<reference evidence="2 3" key="1">
    <citation type="submission" date="2018-08" db="EMBL/GenBank/DDBJ databases">
        <title>Lysobacter sp. zong2l5, whole genome shotgun sequence.</title>
        <authorList>
            <person name="Zhang X."/>
            <person name="Feng G."/>
            <person name="Zhu H."/>
        </authorList>
    </citation>
    <scope>NUCLEOTIDE SEQUENCE [LARGE SCALE GENOMIC DNA]</scope>
    <source>
        <strain evidence="3">zong2l5</strain>
    </source>
</reference>
<evidence type="ECO:0000313" key="3">
    <source>
        <dbReference type="Proteomes" id="UP000264492"/>
    </source>
</evidence>
<dbReference type="AlphaFoldDB" id="A0A371JWB7"/>